<dbReference type="Proteomes" id="UP000564536">
    <property type="component" value="Unassembled WGS sequence"/>
</dbReference>
<dbReference type="AlphaFoldDB" id="A0A841Z5P0"/>
<sequence length="498" mass="56888">MKIDVRELNELVNENITALTKEHETLSDAMTATTTFTTETQAFFKGKTADASRAYLQEAYLPVQQKTLEVNELMTKTLTAYIADAQAQFGANGIVDIPAIEMEYKRNLNQLTDYERQEYRELNDLIQEANEFISFPTTNLSLLEELQHDALAEITKIRMKLEDFETKWNAEFSKVESLQDELDRMLAQIESNKITPTGYQAGTFQFVSPIKSPDEFDSLQEYYKYVTEWAVTNGKAKVITVDGQTYYEFIDTFYWVNYGHEEKNGTMIMTEVNGEMIMFLQREHEHAISVPFGTFYPDPFQVLGNSGWQPLPKNGTLVDMESPDTIKLYHWKSSDLPEGFTTSNDDLKAMADFYAGTYNSYDASVAILKYLAHDQNPEKISFTNAELDEVATNWSGGHDRFEFAGEVEAHADMLVDDFILGNLAKSEFAKGQRKIEPVPSDEQIDTIYYHAASIADMAKGENGDMNNHFNSIWGNMQKILYAKRINEAVEHRMHLPFS</sequence>
<dbReference type="EMBL" id="JAARRL010000004">
    <property type="protein sequence ID" value="MBC1499646.1"/>
    <property type="molecule type" value="Genomic_DNA"/>
</dbReference>
<evidence type="ECO:0000256" key="1">
    <source>
        <dbReference type="ARBA" id="ARBA00034117"/>
    </source>
</evidence>
<comment type="caution">
    <text evidence="3">The sequence shown here is derived from an EMBL/GenBank/DDBJ whole genome shotgun (WGS) entry which is preliminary data.</text>
</comment>
<comment type="similarity">
    <text evidence="1">In the N-terminal section; belongs to the LXG family.</text>
</comment>
<proteinExistence type="inferred from homology"/>
<dbReference type="InterPro" id="IPR006829">
    <property type="entry name" value="LXG_dom"/>
</dbReference>
<evidence type="ECO:0000313" key="3">
    <source>
        <dbReference type="EMBL" id="MBC1499646.1"/>
    </source>
</evidence>
<dbReference type="RefSeq" id="WP_185424640.1">
    <property type="nucleotide sequence ID" value="NZ_JAARRL010000004.1"/>
</dbReference>
<accession>A0A841Z5P0</accession>
<dbReference type="PROSITE" id="PS51756">
    <property type="entry name" value="LXG"/>
    <property type="match status" value="1"/>
</dbReference>
<protein>
    <recommendedName>
        <fullName evidence="2">LXG domain-containing protein</fullName>
    </recommendedName>
</protein>
<gene>
    <name evidence="3" type="ORF">HB943_03450</name>
</gene>
<organism evidence="3 4">
    <name type="scientific">Listeria weihenstephanensis</name>
    <dbReference type="NCBI Taxonomy" id="1006155"/>
    <lineage>
        <taxon>Bacteria</taxon>
        <taxon>Bacillati</taxon>
        <taxon>Bacillota</taxon>
        <taxon>Bacilli</taxon>
        <taxon>Bacillales</taxon>
        <taxon>Listeriaceae</taxon>
        <taxon>Listeria</taxon>
    </lineage>
</organism>
<feature type="domain" description="LXG" evidence="2">
    <location>
        <begin position="1"/>
        <end position="236"/>
    </location>
</feature>
<name>A0A841Z5P0_9LIST</name>
<reference evidence="3 4" key="1">
    <citation type="submission" date="2020-03" db="EMBL/GenBank/DDBJ databases">
        <title>Soil Listeria distribution.</title>
        <authorList>
            <person name="Liao J."/>
            <person name="Wiedmann M."/>
        </authorList>
    </citation>
    <scope>NUCLEOTIDE SEQUENCE [LARGE SCALE GENOMIC DNA]</scope>
    <source>
        <strain evidence="3 4">FSL L7-1523</strain>
    </source>
</reference>
<dbReference type="Pfam" id="PF04740">
    <property type="entry name" value="LXG"/>
    <property type="match status" value="1"/>
</dbReference>
<evidence type="ECO:0000313" key="4">
    <source>
        <dbReference type="Proteomes" id="UP000564536"/>
    </source>
</evidence>
<evidence type="ECO:0000259" key="2">
    <source>
        <dbReference type="PROSITE" id="PS51756"/>
    </source>
</evidence>